<evidence type="ECO:0008006" key="3">
    <source>
        <dbReference type="Google" id="ProtNLM"/>
    </source>
</evidence>
<evidence type="ECO:0000313" key="1">
    <source>
        <dbReference type="EMBL" id="GMN53984.1"/>
    </source>
</evidence>
<reference evidence="1" key="1">
    <citation type="submission" date="2023-07" db="EMBL/GenBank/DDBJ databases">
        <title>draft genome sequence of fig (Ficus carica).</title>
        <authorList>
            <person name="Takahashi T."/>
            <person name="Nishimura K."/>
        </authorList>
    </citation>
    <scope>NUCLEOTIDE SEQUENCE</scope>
</reference>
<accession>A0AA88AE09</accession>
<dbReference type="AlphaFoldDB" id="A0AA88AE09"/>
<comment type="caution">
    <text evidence="1">The sequence shown here is derived from an EMBL/GenBank/DDBJ whole genome shotgun (WGS) entry which is preliminary data.</text>
</comment>
<sequence length="124" mass="13717">MKFTYMLPGYEGSCHDIIMLEEAIAFHGFPIPPPGINNYPMEKQVMIPVVCAIVHNFIRMVQVSDPILEEYTADGLHVGGHIDVNADVLLADRADDASPSMGRQQDASMRGAMNQLREVLADDM</sequence>
<protein>
    <recommendedName>
        <fullName evidence="3">DDE Tnp4 domain-containing protein</fullName>
    </recommendedName>
</protein>
<dbReference type="EMBL" id="BTGU01000049">
    <property type="protein sequence ID" value="GMN53984.1"/>
    <property type="molecule type" value="Genomic_DNA"/>
</dbReference>
<proteinExistence type="predicted"/>
<name>A0AA88AE09_FICCA</name>
<organism evidence="1 2">
    <name type="scientific">Ficus carica</name>
    <name type="common">Common fig</name>
    <dbReference type="NCBI Taxonomy" id="3494"/>
    <lineage>
        <taxon>Eukaryota</taxon>
        <taxon>Viridiplantae</taxon>
        <taxon>Streptophyta</taxon>
        <taxon>Embryophyta</taxon>
        <taxon>Tracheophyta</taxon>
        <taxon>Spermatophyta</taxon>
        <taxon>Magnoliopsida</taxon>
        <taxon>eudicotyledons</taxon>
        <taxon>Gunneridae</taxon>
        <taxon>Pentapetalae</taxon>
        <taxon>rosids</taxon>
        <taxon>fabids</taxon>
        <taxon>Rosales</taxon>
        <taxon>Moraceae</taxon>
        <taxon>Ficeae</taxon>
        <taxon>Ficus</taxon>
    </lineage>
</organism>
<gene>
    <name evidence="1" type="ORF">TIFTF001_023113</name>
</gene>
<dbReference type="Proteomes" id="UP001187192">
    <property type="component" value="Unassembled WGS sequence"/>
</dbReference>
<keyword evidence="2" id="KW-1185">Reference proteome</keyword>
<evidence type="ECO:0000313" key="2">
    <source>
        <dbReference type="Proteomes" id="UP001187192"/>
    </source>
</evidence>